<organism evidence="2 3">
    <name type="scientific">Flectobacillus roseus</name>
    <dbReference type="NCBI Taxonomy" id="502259"/>
    <lineage>
        <taxon>Bacteria</taxon>
        <taxon>Pseudomonadati</taxon>
        <taxon>Bacteroidota</taxon>
        <taxon>Cytophagia</taxon>
        <taxon>Cytophagales</taxon>
        <taxon>Flectobacillaceae</taxon>
        <taxon>Flectobacillus</taxon>
    </lineage>
</organism>
<feature type="transmembrane region" description="Helical" evidence="1">
    <location>
        <begin position="77"/>
        <end position="96"/>
    </location>
</feature>
<name>A0ABT6Y9Z9_9BACT</name>
<dbReference type="InterPro" id="IPR004891">
    <property type="entry name" value="Mercury-R_MerC"/>
</dbReference>
<feature type="transmembrane region" description="Helical" evidence="1">
    <location>
        <begin position="15"/>
        <end position="40"/>
    </location>
</feature>
<protein>
    <submittedName>
        <fullName evidence="2">MerC domain-containing protein</fullName>
    </submittedName>
</protein>
<dbReference type="Proteomes" id="UP001236507">
    <property type="component" value="Unassembled WGS sequence"/>
</dbReference>
<feature type="transmembrane region" description="Helical" evidence="1">
    <location>
        <begin position="102"/>
        <end position="120"/>
    </location>
</feature>
<dbReference type="Pfam" id="PF03203">
    <property type="entry name" value="MerC"/>
    <property type="match status" value="1"/>
</dbReference>
<keyword evidence="1" id="KW-1133">Transmembrane helix</keyword>
<keyword evidence="1" id="KW-0812">Transmembrane</keyword>
<proteinExistence type="predicted"/>
<accession>A0ABT6Y9Z9</accession>
<dbReference type="EMBL" id="JASHIF010000011">
    <property type="protein sequence ID" value="MDI9860370.1"/>
    <property type="molecule type" value="Genomic_DNA"/>
</dbReference>
<evidence type="ECO:0000313" key="3">
    <source>
        <dbReference type="Proteomes" id="UP001236507"/>
    </source>
</evidence>
<gene>
    <name evidence="2" type="ORF">QM524_14250</name>
</gene>
<dbReference type="RefSeq" id="WP_283345098.1">
    <property type="nucleotide sequence ID" value="NZ_JASHIF010000011.1"/>
</dbReference>
<evidence type="ECO:0000256" key="1">
    <source>
        <dbReference type="SAM" id="Phobius"/>
    </source>
</evidence>
<feature type="transmembrane region" description="Helical" evidence="1">
    <location>
        <begin position="52"/>
        <end position="70"/>
    </location>
</feature>
<sequence>MHHSHSHNETPIEKVGFYLSVICAIHCIATPVVMTVLPYLGSSLFHNHSWEIWFIGASVALAGALLIADYRKHHSIVPLTLLLGSLAVKGIELLWTGEQYEFLTGFVGAILIASAYYVNWKAKASCSC</sequence>
<reference evidence="2 3" key="1">
    <citation type="submission" date="2023-05" db="EMBL/GenBank/DDBJ databases">
        <title>Novel species of genus Flectobacillus isolated from stream in China.</title>
        <authorList>
            <person name="Lu H."/>
        </authorList>
    </citation>
    <scope>NUCLEOTIDE SEQUENCE [LARGE SCALE GENOMIC DNA]</scope>
    <source>
        <strain evidence="2 3">KCTC 42575</strain>
    </source>
</reference>
<evidence type="ECO:0000313" key="2">
    <source>
        <dbReference type="EMBL" id="MDI9860370.1"/>
    </source>
</evidence>
<keyword evidence="3" id="KW-1185">Reference proteome</keyword>
<keyword evidence="1" id="KW-0472">Membrane</keyword>
<comment type="caution">
    <text evidence="2">The sequence shown here is derived from an EMBL/GenBank/DDBJ whole genome shotgun (WGS) entry which is preliminary data.</text>
</comment>